<dbReference type="InterPro" id="IPR011854">
    <property type="entry name" value="HypE"/>
</dbReference>
<dbReference type="SUPFAM" id="SSF55326">
    <property type="entry name" value="PurM N-terminal domain-like"/>
    <property type="match status" value="1"/>
</dbReference>
<sequence length="331" mass="36230">MKAGKVSEAILKRSILKQLNSKNENVILSSAVGEDCSRISVRDEEDIVFSVNPITIPLEEDKIGERAVYRAFNNVIAKGATPVALLVSLLVPTSSNEQSIRTIIKQLDAAAAKLGAQVIGGHTECSRAVNVPIVTVTGVGLAKKDYVACNRKVTANMDIIVTNWIGMDGTLALVANKREELLTRFTEPFLDKVNVFEDYLSIEKEAQVAYDNNAITIHDISEGGILGALWELAEGAKVGLEIDSRKIPIKQETIEICEYFKINPYKLSSMGSTLIVAENGNPIVDAIKKNGKSAEIVGRTTDSKDRVLMIGDERRFLETPQTDELRKVLVF</sequence>
<dbReference type="Proteomes" id="UP000183918">
    <property type="component" value="Unassembled WGS sequence"/>
</dbReference>
<dbReference type="InterPro" id="IPR016188">
    <property type="entry name" value="PurM-like_N"/>
</dbReference>
<dbReference type="InterPro" id="IPR036676">
    <property type="entry name" value="PurM-like_C_sf"/>
</dbReference>
<feature type="domain" description="PurM-like N-terminal" evidence="2">
    <location>
        <begin position="33"/>
        <end position="141"/>
    </location>
</feature>
<dbReference type="Gene3D" id="3.90.650.10">
    <property type="entry name" value="PurM-like C-terminal domain"/>
    <property type="match status" value="1"/>
</dbReference>
<dbReference type="RefSeq" id="WP_074717992.1">
    <property type="nucleotide sequence ID" value="NZ_FNPG01000019.1"/>
</dbReference>
<evidence type="ECO:0000313" key="5">
    <source>
        <dbReference type="Proteomes" id="UP000183918"/>
    </source>
</evidence>
<dbReference type="PANTHER" id="PTHR30303:SF4">
    <property type="entry name" value="HYDROGENASE EXPRESSION_FORMATION PROTEIN HYPE"/>
    <property type="match status" value="1"/>
</dbReference>
<dbReference type="InterPro" id="IPR010918">
    <property type="entry name" value="PurM-like_C_dom"/>
</dbReference>
<evidence type="ECO:0000313" key="4">
    <source>
        <dbReference type="EMBL" id="SDY48931.1"/>
    </source>
</evidence>
<dbReference type="Gene3D" id="3.30.1330.10">
    <property type="entry name" value="PurM-like, N-terminal domain"/>
    <property type="match status" value="1"/>
</dbReference>
<dbReference type="PANTHER" id="PTHR30303">
    <property type="entry name" value="HYDROGENASE ISOENZYMES FORMATION PROTEIN HYPE"/>
    <property type="match status" value="1"/>
</dbReference>
<organism evidence="4 5">
    <name type="scientific">Lachnobacterium bovis DSM 14045</name>
    <dbReference type="NCBI Taxonomy" id="1122142"/>
    <lineage>
        <taxon>Bacteria</taxon>
        <taxon>Bacillati</taxon>
        <taxon>Bacillota</taxon>
        <taxon>Clostridia</taxon>
        <taxon>Lachnospirales</taxon>
        <taxon>Lachnospiraceae</taxon>
        <taxon>Lachnobacterium</taxon>
    </lineage>
</organism>
<evidence type="ECO:0000259" key="2">
    <source>
        <dbReference type="Pfam" id="PF00586"/>
    </source>
</evidence>
<dbReference type="InterPro" id="IPR036921">
    <property type="entry name" value="PurM-like_N_sf"/>
</dbReference>
<evidence type="ECO:0000256" key="1">
    <source>
        <dbReference type="ARBA" id="ARBA00006243"/>
    </source>
</evidence>
<reference evidence="4 5" key="1">
    <citation type="submission" date="2016-10" db="EMBL/GenBank/DDBJ databases">
        <authorList>
            <person name="de Groot N.N."/>
        </authorList>
    </citation>
    <scope>NUCLEOTIDE SEQUENCE [LARGE SCALE GENOMIC DNA]</scope>
    <source>
        <strain evidence="4 5">DSM 14045</strain>
    </source>
</reference>
<dbReference type="AlphaFoldDB" id="A0A1H3K9V0"/>
<dbReference type="Pfam" id="PF00586">
    <property type="entry name" value="AIRS"/>
    <property type="match status" value="1"/>
</dbReference>
<proteinExistence type="inferred from homology"/>
<comment type="similarity">
    <text evidence="1">Belongs to the HypE family.</text>
</comment>
<evidence type="ECO:0000259" key="3">
    <source>
        <dbReference type="Pfam" id="PF02769"/>
    </source>
</evidence>
<feature type="domain" description="PurM-like C-terminal" evidence="3">
    <location>
        <begin position="202"/>
        <end position="307"/>
    </location>
</feature>
<dbReference type="OrthoDB" id="153904at2"/>
<gene>
    <name evidence="4" type="ORF">SAMN02910414_01672</name>
</gene>
<name>A0A1H3K9V0_9FIRM</name>
<dbReference type="SUPFAM" id="SSF56042">
    <property type="entry name" value="PurM C-terminal domain-like"/>
    <property type="match status" value="1"/>
</dbReference>
<protein>
    <submittedName>
        <fullName evidence="4">Hydrogenase maturation factor</fullName>
    </submittedName>
</protein>
<dbReference type="STRING" id="1122142.SAMN02910414_01672"/>
<dbReference type="EMBL" id="FNPG01000019">
    <property type="protein sequence ID" value="SDY48931.1"/>
    <property type="molecule type" value="Genomic_DNA"/>
</dbReference>
<accession>A0A1H3K9V0</accession>
<dbReference type="Pfam" id="PF02769">
    <property type="entry name" value="AIRS_C"/>
    <property type="match status" value="1"/>
</dbReference>
<dbReference type="GO" id="GO:0051604">
    <property type="term" value="P:protein maturation"/>
    <property type="evidence" value="ECO:0007669"/>
    <property type="project" value="TreeGrafter"/>
</dbReference>
<keyword evidence="5" id="KW-1185">Reference proteome</keyword>